<comment type="caution">
    <text evidence="1">The sequence shown here is derived from an EMBL/GenBank/DDBJ whole genome shotgun (WGS) entry which is preliminary data.</text>
</comment>
<dbReference type="Proteomes" id="UP000541444">
    <property type="component" value="Unassembled WGS sequence"/>
</dbReference>
<accession>A0A7J7L0E6</accession>
<feature type="non-terminal residue" evidence="1">
    <location>
        <position position="72"/>
    </location>
</feature>
<sequence>MLGASSSGRTVEHVIRQLRCQIQQLQSSKPTLGTSQLSPEDIDVIEPPMVTQPILCSINRGRRNCEGVRKSP</sequence>
<gene>
    <name evidence="1" type="ORF">GIB67_006896</name>
</gene>
<name>A0A7J7L0E6_9MAGN</name>
<protein>
    <submittedName>
        <fullName evidence="1">Uncharacterized protein</fullName>
    </submittedName>
</protein>
<evidence type="ECO:0000313" key="2">
    <source>
        <dbReference type="Proteomes" id="UP000541444"/>
    </source>
</evidence>
<dbReference type="EMBL" id="JACGCM010002768">
    <property type="protein sequence ID" value="KAF6136004.1"/>
    <property type="molecule type" value="Genomic_DNA"/>
</dbReference>
<dbReference type="AlphaFoldDB" id="A0A7J7L0E6"/>
<keyword evidence="2" id="KW-1185">Reference proteome</keyword>
<organism evidence="1 2">
    <name type="scientific">Kingdonia uniflora</name>
    <dbReference type="NCBI Taxonomy" id="39325"/>
    <lineage>
        <taxon>Eukaryota</taxon>
        <taxon>Viridiplantae</taxon>
        <taxon>Streptophyta</taxon>
        <taxon>Embryophyta</taxon>
        <taxon>Tracheophyta</taxon>
        <taxon>Spermatophyta</taxon>
        <taxon>Magnoliopsida</taxon>
        <taxon>Ranunculales</taxon>
        <taxon>Circaeasteraceae</taxon>
        <taxon>Kingdonia</taxon>
    </lineage>
</organism>
<evidence type="ECO:0000313" key="1">
    <source>
        <dbReference type="EMBL" id="KAF6136004.1"/>
    </source>
</evidence>
<proteinExistence type="predicted"/>
<reference evidence="1 2" key="1">
    <citation type="journal article" date="2020" name="IScience">
        <title>Genome Sequencing of the Endangered Kingdonia uniflora (Circaeasteraceae, Ranunculales) Reveals Potential Mechanisms of Evolutionary Specialization.</title>
        <authorList>
            <person name="Sun Y."/>
            <person name="Deng T."/>
            <person name="Zhang A."/>
            <person name="Moore M.J."/>
            <person name="Landis J.B."/>
            <person name="Lin N."/>
            <person name="Zhang H."/>
            <person name="Zhang X."/>
            <person name="Huang J."/>
            <person name="Zhang X."/>
            <person name="Sun H."/>
            <person name="Wang H."/>
        </authorList>
    </citation>
    <scope>NUCLEOTIDE SEQUENCE [LARGE SCALE GENOMIC DNA]</scope>
    <source>
        <strain evidence="1">TB1705</strain>
        <tissue evidence="1">Leaf</tissue>
    </source>
</reference>